<sequence length="81" mass="9433">MFSQYSIKSRFASLSLKSRSPRISNFTRHATWPNLTRRSIMARNAIISPFSNYSNHSTSVQARKASITWRAFRTRQPILSR</sequence>
<proteinExistence type="predicted"/>
<accession>A0A914MMB5</accession>
<keyword evidence="1" id="KW-1185">Reference proteome</keyword>
<dbReference type="WBParaSite" id="Minc3s02193g28782">
    <property type="protein sequence ID" value="Minc3s02193g28782"/>
    <property type="gene ID" value="Minc3s02193g28782"/>
</dbReference>
<organism evidence="1 2">
    <name type="scientific">Meloidogyne incognita</name>
    <name type="common">Southern root-knot nematode worm</name>
    <name type="synonym">Oxyuris incognita</name>
    <dbReference type="NCBI Taxonomy" id="6306"/>
    <lineage>
        <taxon>Eukaryota</taxon>
        <taxon>Metazoa</taxon>
        <taxon>Ecdysozoa</taxon>
        <taxon>Nematoda</taxon>
        <taxon>Chromadorea</taxon>
        <taxon>Rhabditida</taxon>
        <taxon>Tylenchina</taxon>
        <taxon>Tylenchomorpha</taxon>
        <taxon>Tylenchoidea</taxon>
        <taxon>Meloidogynidae</taxon>
        <taxon>Meloidogyninae</taxon>
        <taxon>Meloidogyne</taxon>
        <taxon>Meloidogyne incognita group</taxon>
    </lineage>
</organism>
<evidence type="ECO:0000313" key="2">
    <source>
        <dbReference type="WBParaSite" id="Minc3s02193g28782"/>
    </source>
</evidence>
<evidence type="ECO:0000313" key="1">
    <source>
        <dbReference type="Proteomes" id="UP000887563"/>
    </source>
</evidence>
<dbReference type="Proteomes" id="UP000887563">
    <property type="component" value="Unplaced"/>
</dbReference>
<dbReference type="AlphaFoldDB" id="A0A914MMB5"/>
<protein>
    <submittedName>
        <fullName evidence="2">Uncharacterized protein</fullName>
    </submittedName>
</protein>
<reference evidence="2" key="1">
    <citation type="submission" date="2022-11" db="UniProtKB">
        <authorList>
            <consortium name="WormBaseParasite"/>
        </authorList>
    </citation>
    <scope>IDENTIFICATION</scope>
</reference>
<name>A0A914MMB5_MELIC</name>